<sequence length="439" mass="47196">MSDGTGAHKVVIIGGGFGGLVAAQSLNKTPTDVTVIDRRNFHLFQPLLYQVATGALSPANIAAPLRSALKKQQNTRVVLGEVTGFDIPGKAVLLKDGARVPFDSLIVATGSTHHYFGHNEWEEFAPGLKTIEDATEIRRRVLSAFERAERTTDPAERARLLTFVVVGGGPTGVEMAGAIRELAKHTLRADFRNFNPATARVIIVEGQTRVLGAFHESLSAKAKVSLEEMGIEVQLDCHVTAIGAGHVLVKPDGGKAEATRIDTETVVWAAGVKASPLGKILADALGDVTVGRGGHVPVNPDCTVGAHPNVFVIGDLASCAGTNGKPLPGVAQVAMQQGEYVAGTIVRRIKGESPKGPFRYFDKGNMATIGRARAVAEAFGIRFSGHLAWFAWLFIHILYLARFENRVLVLFQWFFNYVTRNRAARLITGERPPDTRGTK</sequence>
<comment type="cofactor">
    <cofactor evidence="1">
        <name>FAD</name>
        <dbReference type="ChEBI" id="CHEBI:57692"/>
    </cofactor>
</comment>
<dbReference type="RefSeq" id="WP_162667200.1">
    <property type="nucleotide sequence ID" value="NZ_LR593886.1"/>
</dbReference>
<name>A0A6P2CTL5_9BACT</name>
<feature type="transmembrane region" description="Helical" evidence="6">
    <location>
        <begin position="383"/>
        <end position="401"/>
    </location>
</feature>
<dbReference type="Proteomes" id="UP000464178">
    <property type="component" value="Chromosome"/>
</dbReference>
<dbReference type="PANTHER" id="PTHR42913:SF3">
    <property type="entry name" value="64 KDA MITOCHONDRIAL NADH DEHYDROGENASE (EUROFUNG)"/>
    <property type="match status" value="1"/>
</dbReference>
<dbReference type="InterPro" id="IPR051169">
    <property type="entry name" value="NADH-Q_oxidoreductase"/>
</dbReference>
<evidence type="ECO:0000256" key="1">
    <source>
        <dbReference type="ARBA" id="ARBA00001974"/>
    </source>
</evidence>
<dbReference type="GO" id="GO:0019646">
    <property type="term" value="P:aerobic electron transport chain"/>
    <property type="evidence" value="ECO:0007669"/>
    <property type="project" value="TreeGrafter"/>
</dbReference>
<evidence type="ECO:0000313" key="9">
    <source>
        <dbReference type="Proteomes" id="UP000464178"/>
    </source>
</evidence>
<reference evidence="8 9" key="1">
    <citation type="submission" date="2019-05" db="EMBL/GenBank/DDBJ databases">
        <authorList>
            <consortium name="Science for Life Laboratories"/>
        </authorList>
    </citation>
    <scope>NUCLEOTIDE SEQUENCE [LARGE SCALE GENOMIC DNA]</scope>
    <source>
        <strain evidence="8">Soil9</strain>
    </source>
</reference>
<proteinExistence type="inferred from homology"/>
<keyword evidence="4" id="KW-0274">FAD</keyword>
<dbReference type="GO" id="GO:0003955">
    <property type="term" value="F:NAD(P)H dehydrogenase (quinone) activity"/>
    <property type="evidence" value="ECO:0007669"/>
    <property type="project" value="TreeGrafter"/>
</dbReference>
<keyword evidence="5" id="KW-0560">Oxidoreductase</keyword>
<organism evidence="8 9">
    <name type="scientific">Gemmata massiliana</name>
    <dbReference type="NCBI Taxonomy" id="1210884"/>
    <lineage>
        <taxon>Bacteria</taxon>
        <taxon>Pseudomonadati</taxon>
        <taxon>Planctomycetota</taxon>
        <taxon>Planctomycetia</taxon>
        <taxon>Gemmatales</taxon>
        <taxon>Gemmataceae</taxon>
        <taxon>Gemmata</taxon>
    </lineage>
</organism>
<dbReference type="Gene3D" id="3.50.50.100">
    <property type="match status" value="1"/>
</dbReference>
<evidence type="ECO:0000259" key="7">
    <source>
        <dbReference type="Pfam" id="PF07992"/>
    </source>
</evidence>
<evidence type="ECO:0000256" key="6">
    <source>
        <dbReference type="SAM" id="Phobius"/>
    </source>
</evidence>
<keyword evidence="6" id="KW-0472">Membrane</keyword>
<keyword evidence="6" id="KW-1133">Transmembrane helix</keyword>
<evidence type="ECO:0000256" key="3">
    <source>
        <dbReference type="ARBA" id="ARBA00022630"/>
    </source>
</evidence>
<keyword evidence="9" id="KW-1185">Reference proteome</keyword>
<dbReference type="SUPFAM" id="SSF51905">
    <property type="entry name" value="FAD/NAD(P)-binding domain"/>
    <property type="match status" value="2"/>
</dbReference>
<dbReference type="Pfam" id="PF07992">
    <property type="entry name" value="Pyr_redox_2"/>
    <property type="match status" value="1"/>
</dbReference>
<evidence type="ECO:0000313" key="8">
    <source>
        <dbReference type="EMBL" id="VTR92311.1"/>
    </source>
</evidence>
<gene>
    <name evidence="8" type="ORF">SOIL9_54030</name>
</gene>
<protein>
    <recommendedName>
        <fullName evidence="7">FAD/NAD(P)-binding domain-containing protein</fullName>
    </recommendedName>
</protein>
<dbReference type="InterPro" id="IPR036188">
    <property type="entry name" value="FAD/NAD-bd_sf"/>
</dbReference>
<feature type="domain" description="FAD/NAD(P)-binding" evidence="7">
    <location>
        <begin position="9"/>
        <end position="338"/>
    </location>
</feature>
<dbReference type="AlphaFoldDB" id="A0A6P2CTL5"/>
<dbReference type="InterPro" id="IPR023753">
    <property type="entry name" value="FAD/NAD-binding_dom"/>
</dbReference>
<evidence type="ECO:0000256" key="4">
    <source>
        <dbReference type="ARBA" id="ARBA00022827"/>
    </source>
</evidence>
<evidence type="ECO:0000256" key="5">
    <source>
        <dbReference type="ARBA" id="ARBA00023002"/>
    </source>
</evidence>
<evidence type="ECO:0000256" key="2">
    <source>
        <dbReference type="ARBA" id="ARBA00005272"/>
    </source>
</evidence>
<dbReference type="PRINTS" id="PR00368">
    <property type="entry name" value="FADPNR"/>
</dbReference>
<dbReference type="PRINTS" id="PR00411">
    <property type="entry name" value="PNDRDTASEI"/>
</dbReference>
<dbReference type="EMBL" id="LR593886">
    <property type="protein sequence ID" value="VTR92311.1"/>
    <property type="molecule type" value="Genomic_DNA"/>
</dbReference>
<keyword evidence="6" id="KW-0812">Transmembrane</keyword>
<dbReference type="KEGG" id="gms:SOIL9_54030"/>
<comment type="similarity">
    <text evidence="2">Belongs to the NADH dehydrogenase family.</text>
</comment>
<keyword evidence="3" id="KW-0285">Flavoprotein</keyword>
<accession>A0A6P2CTL5</accession>
<dbReference type="PANTHER" id="PTHR42913">
    <property type="entry name" value="APOPTOSIS-INDUCING FACTOR 1"/>
    <property type="match status" value="1"/>
</dbReference>